<evidence type="ECO:0000313" key="2">
    <source>
        <dbReference type="Proteomes" id="UP000287033"/>
    </source>
</evidence>
<protein>
    <submittedName>
        <fullName evidence="1">Uncharacterized protein</fullName>
    </submittedName>
</protein>
<dbReference type="AlphaFoldDB" id="A0A401RHH3"/>
<name>A0A401RHH3_CHIPU</name>
<dbReference type="EMBL" id="BEZZ01001329">
    <property type="protein sequence ID" value="GCC17587.1"/>
    <property type="molecule type" value="Genomic_DNA"/>
</dbReference>
<organism evidence="1 2">
    <name type="scientific">Chiloscyllium punctatum</name>
    <name type="common">Brownbanded bambooshark</name>
    <name type="synonym">Hemiscyllium punctatum</name>
    <dbReference type="NCBI Taxonomy" id="137246"/>
    <lineage>
        <taxon>Eukaryota</taxon>
        <taxon>Metazoa</taxon>
        <taxon>Chordata</taxon>
        <taxon>Craniata</taxon>
        <taxon>Vertebrata</taxon>
        <taxon>Chondrichthyes</taxon>
        <taxon>Elasmobranchii</taxon>
        <taxon>Galeomorphii</taxon>
        <taxon>Galeoidea</taxon>
        <taxon>Orectolobiformes</taxon>
        <taxon>Hemiscylliidae</taxon>
        <taxon>Chiloscyllium</taxon>
    </lineage>
</organism>
<reference evidence="1 2" key="1">
    <citation type="journal article" date="2018" name="Nat. Ecol. Evol.">
        <title>Shark genomes provide insights into elasmobranch evolution and the origin of vertebrates.</title>
        <authorList>
            <person name="Hara Y"/>
            <person name="Yamaguchi K"/>
            <person name="Onimaru K"/>
            <person name="Kadota M"/>
            <person name="Koyanagi M"/>
            <person name="Keeley SD"/>
            <person name="Tatsumi K"/>
            <person name="Tanaka K"/>
            <person name="Motone F"/>
            <person name="Kageyama Y"/>
            <person name="Nozu R"/>
            <person name="Adachi N"/>
            <person name="Nishimura O"/>
            <person name="Nakagawa R"/>
            <person name="Tanegashima C"/>
            <person name="Kiyatake I"/>
            <person name="Matsumoto R"/>
            <person name="Murakumo K"/>
            <person name="Nishida K"/>
            <person name="Terakita A"/>
            <person name="Kuratani S"/>
            <person name="Sato K"/>
            <person name="Hyodo S Kuraku.S."/>
        </authorList>
    </citation>
    <scope>NUCLEOTIDE SEQUENCE [LARGE SCALE GENOMIC DNA]</scope>
</reference>
<comment type="caution">
    <text evidence="1">The sequence shown here is derived from an EMBL/GenBank/DDBJ whole genome shotgun (WGS) entry which is preliminary data.</text>
</comment>
<gene>
    <name evidence="1" type="ORF">chiPu_0017613</name>
</gene>
<sequence length="82" mass="8276">MVIARDIVVNGLLPDLVAVVTGPAHSSTRSGGWRLRRLFLEPTNQDCRGVAAATSLGGGLSTGPCLGASGGGAFARGRAKKT</sequence>
<accession>A0A401RHH3</accession>
<evidence type="ECO:0000313" key="1">
    <source>
        <dbReference type="EMBL" id="GCC17587.1"/>
    </source>
</evidence>
<proteinExistence type="predicted"/>
<keyword evidence="2" id="KW-1185">Reference proteome</keyword>
<dbReference type="Proteomes" id="UP000287033">
    <property type="component" value="Unassembled WGS sequence"/>
</dbReference>